<evidence type="ECO:0000256" key="1">
    <source>
        <dbReference type="SAM" id="MobiDB-lite"/>
    </source>
</evidence>
<keyword evidence="4" id="KW-1185">Reference proteome</keyword>
<dbReference type="Proteomes" id="UP000005203">
    <property type="component" value="Linkage group LG1"/>
</dbReference>
<dbReference type="GeneID" id="411405"/>
<dbReference type="EnsemblMetazoa" id="XM_026441987">
    <property type="protein sequence ID" value="XP_026297772"/>
    <property type="gene ID" value="LOC411405"/>
</dbReference>
<proteinExistence type="predicted"/>
<evidence type="ECO:0000313" key="3">
    <source>
        <dbReference type="EnsemblMetazoa" id="XP_026297772"/>
    </source>
</evidence>
<dbReference type="RefSeq" id="XP_026297772.1">
    <property type="nucleotide sequence ID" value="XM_026441987.1"/>
</dbReference>
<dbReference type="KEGG" id="ame:411405"/>
<dbReference type="OrthoDB" id="7700285at2759"/>
<evidence type="ECO:0000313" key="5">
    <source>
        <dbReference type="RefSeq" id="XP_026297772.1"/>
    </source>
</evidence>
<sequence length="884" mass="102192">MHRVSKLLADCSLQFPVTQVKSKHNLSISIASVALIQVQSPSNDVRYHVPIIMEPKYIEFTYFTLFSLLLLIMAVHLQAFFGKELIQAPVHRGCPYLHCEEDEHCVHRKFRCKNPPCPTMLYCSKSRTESLKGPSSCDAVYCTNGYTCMMKVRRCRWDEKCEQQIVRCVSLKEYHEGPPSCAGFKCPQGTHCVLRESFCAEPPCKLLRSCIKNKEMQIWFGKCRTLGCQSEYECFLRRPENNCSNPPCKHTPDCIIEKENEENKHCRGWMCPQMQTCIAEIIKPCGTDGCKIKRSCKVSVNDSSFSRRSLEHKNDVSQAEIEQFQNWLRSIKNTIGDAYSDWLETMLLSRGEEFRKWLRALKLDVEGHPIFSAREQPVTLAENPFRDTLNGSTLDDLNREIKEIESLLKQRNVTSILEKILVPNKILTPPYPLEIAQPKNQKESNLSLILKYLLKYPPYGENQFLSSPTPKIENTHDQQYLVVPVKSMKDLTRSQIIDYDPNMQNHKVISDNEKIYEERNNNFSFNVPEKQRNLSLTKDELPSLWTEFQDVEKLPKKEMHSKEDSIDPTEEEKLTSKAQYFDDVPVDLFEKFLKSVEFSPIENTPQTFDEKAIKENHEDNSHEISQNEKRDKNFELTLVTRDNEDVSRDKESQFSSVNGDSQTNFTDNLKPTDNISPEKLDNIELSNQSNNMKDGNLGLSLQQMDNENDEEMDLNLFLEPNNESFLPYLETLMKIVNEEIAAENKDIELNPDESSIKTSILNNVANVPSESKSLKVESYNSSMEEILNDSNLYDTEFLEKEKFNKIFENQIISTTIATKLNQNQKSQQEKESRTSEIIYANEEPTIRSFHNLASYGSSNGDVALPDYTYIEYDRMKHKDNKKNN</sequence>
<protein>
    <submittedName>
        <fullName evidence="5">Uncharacterized protein LOC411405 isoform X1</fullName>
    </submittedName>
</protein>
<name>A0A7M7MLH4_APIME</name>
<reference evidence="5" key="2">
    <citation type="submission" date="2025-04" db="UniProtKB">
        <authorList>
            <consortium name="RefSeq"/>
        </authorList>
    </citation>
    <scope>IDENTIFICATION</scope>
    <source>
        <strain evidence="5">DH4</strain>
        <tissue evidence="5">Whole body</tissue>
    </source>
</reference>
<keyword evidence="2" id="KW-1133">Transmembrane helix</keyword>
<dbReference type="AlphaFoldDB" id="A0A7M7MLH4"/>
<reference evidence="3" key="1">
    <citation type="submission" date="2021-01" db="UniProtKB">
        <authorList>
            <consortium name="EnsemblMetazoa"/>
        </authorList>
    </citation>
    <scope>IDENTIFICATION</scope>
    <source>
        <strain evidence="3">DH4</strain>
    </source>
</reference>
<keyword evidence="2" id="KW-0812">Transmembrane</keyword>
<organism evidence="3">
    <name type="scientific">Apis mellifera</name>
    <name type="common">Honeybee</name>
    <dbReference type="NCBI Taxonomy" id="7460"/>
    <lineage>
        <taxon>Eukaryota</taxon>
        <taxon>Metazoa</taxon>
        <taxon>Ecdysozoa</taxon>
        <taxon>Arthropoda</taxon>
        <taxon>Hexapoda</taxon>
        <taxon>Insecta</taxon>
        <taxon>Pterygota</taxon>
        <taxon>Neoptera</taxon>
        <taxon>Endopterygota</taxon>
        <taxon>Hymenoptera</taxon>
        <taxon>Apocrita</taxon>
        <taxon>Aculeata</taxon>
        <taxon>Apoidea</taxon>
        <taxon>Anthophila</taxon>
        <taxon>Apidae</taxon>
        <taxon>Apis</taxon>
    </lineage>
</organism>
<gene>
    <name evidence="5" type="primary">LOC411405</name>
</gene>
<evidence type="ECO:0000256" key="2">
    <source>
        <dbReference type="SAM" id="Phobius"/>
    </source>
</evidence>
<reference evidence="4" key="3">
    <citation type="submission" date="2025-05" db="UniProtKB">
        <authorList>
            <consortium name="RefSeq"/>
        </authorList>
    </citation>
    <scope>NUCLEOTIDE SEQUENCE [LARGE SCALE GENOMIC DNA]</scope>
    <source>
        <strain evidence="4">DH4</strain>
    </source>
</reference>
<feature type="region of interest" description="Disordered" evidence="1">
    <location>
        <begin position="645"/>
        <end position="675"/>
    </location>
</feature>
<feature type="transmembrane region" description="Helical" evidence="2">
    <location>
        <begin position="60"/>
        <end position="81"/>
    </location>
</feature>
<accession>A0A7M7MLH4</accession>
<keyword evidence="2" id="KW-0472">Membrane</keyword>
<feature type="compositionally biased region" description="Polar residues" evidence="1">
    <location>
        <begin position="653"/>
        <end position="675"/>
    </location>
</feature>
<evidence type="ECO:0000313" key="4">
    <source>
        <dbReference type="Proteomes" id="UP000005203"/>
    </source>
</evidence>
<accession>A0A8B8H1B1</accession>